<keyword evidence="1" id="KW-0472">Membrane</keyword>
<evidence type="ECO:0000313" key="2">
    <source>
        <dbReference type="EMBL" id="PWW75590.1"/>
    </source>
</evidence>
<gene>
    <name evidence="2" type="ORF">C7212DRAFT_325473</name>
</gene>
<dbReference type="AlphaFoldDB" id="A0A317SPC5"/>
<keyword evidence="1" id="KW-0812">Transmembrane</keyword>
<proteinExistence type="predicted"/>
<protein>
    <submittedName>
        <fullName evidence="2">Uncharacterized protein</fullName>
    </submittedName>
</protein>
<comment type="caution">
    <text evidence="2">The sequence shown here is derived from an EMBL/GenBank/DDBJ whole genome shotgun (WGS) entry which is preliminary data.</text>
</comment>
<evidence type="ECO:0000256" key="1">
    <source>
        <dbReference type="SAM" id="Phobius"/>
    </source>
</evidence>
<organism evidence="2 3">
    <name type="scientific">Tuber magnatum</name>
    <name type="common">white Piedmont truffle</name>
    <dbReference type="NCBI Taxonomy" id="42249"/>
    <lineage>
        <taxon>Eukaryota</taxon>
        <taxon>Fungi</taxon>
        <taxon>Dikarya</taxon>
        <taxon>Ascomycota</taxon>
        <taxon>Pezizomycotina</taxon>
        <taxon>Pezizomycetes</taxon>
        <taxon>Pezizales</taxon>
        <taxon>Tuberaceae</taxon>
        <taxon>Tuber</taxon>
    </lineage>
</organism>
<name>A0A317SPC5_9PEZI</name>
<evidence type="ECO:0000313" key="3">
    <source>
        <dbReference type="Proteomes" id="UP000246991"/>
    </source>
</evidence>
<keyword evidence="1" id="KW-1133">Transmembrane helix</keyword>
<keyword evidence="3" id="KW-1185">Reference proteome</keyword>
<sequence>MPLLLSYFSPLSRGLGPFFFLNSIVIMIPKQSLFFIIFIIALRGQDGAGTLLFSPSLIAESIV</sequence>
<dbReference type="Proteomes" id="UP000246991">
    <property type="component" value="Unassembled WGS sequence"/>
</dbReference>
<dbReference type="EMBL" id="PYWC01000044">
    <property type="protein sequence ID" value="PWW75590.1"/>
    <property type="molecule type" value="Genomic_DNA"/>
</dbReference>
<reference evidence="2 3" key="1">
    <citation type="submission" date="2018-03" db="EMBL/GenBank/DDBJ databases">
        <title>Genomes of Pezizomycetes fungi and the evolution of truffles.</title>
        <authorList>
            <person name="Murat C."/>
            <person name="Payen T."/>
            <person name="Noel B."/>
            <person name="Kuo A."/>
            <person name="Martin F.M."/>
        </authorList>
    </citation>
    <scope>NUCLEOTIDE SEQUENCE [LARGE SCALE GENOMIC DNA]</scope>
    <source>
        <strain evidence="2">091103-1</strain>
    </source>
</reference>
<feature type="transmembrane region" description="Helical" evidence="1">
    <location>
        <begin position="20"/>
        <end position="42"/>
    </location>
</feature>
<accession>A0A317SPC5</accession>